<protein>
    <submittedName>
        <fullName evidence="1">DUF2804 family protein</fullName>
    </submittedName>
</protein>
<dbReference type="PANTHER" id="PTHR35868">
    <property type="entry name" value="DUF2804 DOMAIN-CONTAINING PROTEIN-RELATED"/>
    <property type="match status" value="1"/>
</dbReference>
<dbReference type="Proteomes" id="UP000474565">
    <property type="component" value="Unassembled WGS sequence"/>
</dbReference>
<dbReference type="AlphaFoldDB" id="A0A6L8MNC7"/>
<proteinExistence type="predicted"/>
<dbReference type="Pfam" id="PF10974">
    <property type="entry name" value="DUF2804"/>
    <property type="match status" value="1"/>
</dbReference>
<name>A0A6L8MNC7_9BURK</name>
<dbReference type="RefSeq" id="WP_161019166.1">
    <property type="nucleotide sequence ID" value="NZ_WWCP01000007.1"/>
</dbReference>
<organism evidence="1 2">
    <name type="scientific">Duganella lactea</name>
    <dbReference type="NCBI Taxonomy" id="2692173"/>
    <lineage>
        <taxon>Bacteria</taxon>
        <taxon>Pseudomonadati</taxon>
        <taxon>Pseudomonadota</taxon>
        <taxon>Betaproteobacteria</taxon>
        <taxon>Burkholderiales</taxon>
        <taxon>Oxalobacteraceae</taxon>
        <taxon>Telluria group</taxon>
        <taxon>Duganella</taxon>
    </lineage>
</organism>
<dbReference type="PANTHER" id="PTHR35868:SF4">
    <property type="entry name" value="DUF2804 DOMAIN-CONTAINING PROTEIN"/>
    <property type="match status" value="1"/>
</dbReference>
<evidence type="ECO:0000313" key="2">
    <source>
        <dbReference type="Proteomes" id="UP000474565"/>
    </source>
</evidence>
<dbReference type="EMBL" id="WWCP01000007">
    <property type="protein sequence ID" value="MYM82095.1"/>
    <property type="molecule type" value="Genomic_DNA"/>
</dbReference>
<sequence length="334" mass="36748">MTEPISGLPAAPASLLAADGQPLFGRYAGQVGGIDWSRLAAPFARGRLWRRFHHKRWHYVALCTEEVFCAVAIVDLGWTSTAFAYAFDRKDGDMLANFSEDGLPLVSATLADHAGGSSRFTTRACDIRLDADGAGGYQLALRCDYLEVDAGFGPSPSPLLLASGPVANGSVHATQKSSAMPLRGEVRTWRDEFKLDGGVASFDYSNGLLARNTAWRWASAHNMELGFNLQAGYFGDRENALWLDGDLIALGPAHFLYDKKDALSPWHIFTEDDMLDLYFTPEGARRDHRKMLLAASRYLQPVGTFSGWVRAAPDQPKRMVSQLMGVTEDHSSRW</sequence>
<comment type="caution">
    <text evidence="1">The sequence shown here is derived from an EMBL/GenBank/DDBJ whole genome shotgun (WGS) entry which is preliminary data.</text>
</comment>
<dbReference type="InterPro" id="IPR021243">
    <property type="entry name" value="DUF2804"/>
</dbReference>
<gene>
    <name evidence="1" type="ORF">GTP44_09025</name>
</gene>
<reference evidence="1 2" key="1">
    <citation type="submission" date="2019-12" db="EMBL/GenBank/DDBJ databases">
        <title>Novel species isolated from a subtropical stream in China.</title>
        <authorList>
            <person name="Lu H."/>
        </authorList>
    </citation>
    <scope>NUCLEOTIDE SEQUENCE [LARGE SCALE GENOMIC DNA]</scope>
    <source>
        <strain evidence="1 2">FT50W</strain>
    </source>
</reference>
<evidence type="ECO:0000313" key="1">
    <source>
        <dbReference type="EMBL" id="MYM82095.1"/>
    </source>
</evidence>
<accession>A0A6L8MNC7</accession>